<dbReference type="AlphaFoldDB" id="A0A5B2XRZ7"/>
<protein>
    <submittedName>
        <fullName evidence="6">Aminotransferase class I/II-fold pyridoxal phosphate-dependent enzyme</fullName>
    </submittedName>
</protein>
<dbReference type="Pfam" id="PF00155">
    <property type="entry name" value="Aminotran_1_2"/>
    <property type="match status" value="1"/>
</dbReference>
<dbReference type="SUPFAM" id="SSF53383">
    <property type="entry name" value="PLP-dependent transferases"/>
    <property type="match status" value="1"/>
</dbReference>
<comment type="caution">
    <text evidence="6">The sequence shown here is derived from an EMBL/GenBank/DDBJ whole genome shotgun (WGS) entry which is preliminary data.</text>
</comment>
<evidence type="ECO:0000313" key="7">
    <source>
        <dbReference type="Proteomes" id="UP000323454"/>
    </source>
</evidence>
<dbReference type="OrthoDB" id="199743at2"/>
<evidence type="ECO:0000256" key="1">
    <source>
        <dbReference type="ARBA" id="ARBA00001933"/>
    </source>
</evidence>
<dbReference type="InterPro" id="IPR015424">
    <property type="entry name" value="PyrdxlP-dep_Trfase"/>
</dbReference>
<accession>A0A5B2XRZ7</accession>
<keyword evidence="3 6" id="KW-0808">Transferase</keyword>
<dbReference type="Gene3D" id="3.40.640.10">
    <property type="entry name" value="Type I PLP-dependent aspartate aminotransferase-like (Major domain)"/>
    <property type="match status" value="1"/>
</dbReference>
<gene>
    <name evidence="6" type="ORF">F0L68_03285</name>
</gene>
<name>A0A5B2XRZ7_9PSEU</name>
<dbReference type="InterPro" id="IPR015422">
    <property type="entry name" value="PyrdxlP-dep_Trfase_small"/>
</dbReference>
<evidence type="ECO:0000313" key="6">
    <source>
        <dbReference type="EMBL" id="KAA2266153.1"/>
    </source>
</evidence>
<dbReference type="GO" id="GO:0008483">
    <property type="term" value="F:transaminase activity"/>
    <property type="evidence" value="ECO:0007669"/>
    <property type="project" value="UniProtKB-KW"/>
</dbReference>
<feature type="domain" description="Aminotransferase class I/classII large" evidence="5">
    <location>
        <begin position="94"/>
        <end position="428"/>
    </location>
</feature>
<comment type="cofactor">
    <cofactor evidence="1">
        <name>pyridoxal 5'-phosphate</name>
        <dbReference type="ChEBI" id="CHEBI:597326"/>
    </cofactor>
</comment>
<organism evidence="6 7">
    <name type="scientific">Solihabitans fulvus</name>
    <dbReference type="NCBI Taxonomy" id="1892852"/>
    <lineage>
        <taxon>Bacteria</taxon>
        <taxon>Bacillati</taxon>
        <taxon>Actinomycetota</taxon>
        <taxon>Actinomycetes</taxon>
        <taxon>Pseudonocardiales</taxon>
        <taxon>Pseudonocardiaceae</taxon>
        <taxon>Solihabitans</taxon>
    </lineage>
</organism>
<dbReference type="InterPro" id="IPR015421">
    <property type="entry name" value="PyrdxlP-dep_Trfase_major"/>
</dbReference>
<evidence type="ECO:0000256" key="2">
    <source>
        <dbReference type="ARBA" id="ARBA00022576"/>
    </source>
</evidence>
<dbReference type="GO" id="GO:0030170">
    <property type="term" value="F:pyridoxal phosphate binding"/>
    <property type="evidence" value="ECO:0007669"/>
    <property type="project" value="InterPro"/>
</dbReference>
<reference evidence="6 7" key="1">
    <citation type="submission" date="2019-09" db="EMBL/GenBank/DDBJ databases">
        <title>Goodfellowia gen. nov., a new genus of the Pseudonocardineae related to Actinoalloteichus, containing Goodfellowia coeruleoviolacea gen. nov., comb. nov. gen. nov., comb. nov.</title>
        <authorList>
            <person name="Labeda D."/>
        </authorList>
    </citation>
    <scope>NUCLEOTIDE SEQUENCE [LARGE SCALE GENOMIC DNA]</scope>
    <source>
        <strain evidence="6 7">AN110305</strain>
    </source>
</reference>
<dbReference type="PANTHER" id="PTHR42790">
    <property type="entry name" value="AMINOTRANSFERASE"/>
    <property type="match status" value="1"/>
</dbReference>
<sequence>MIAVRRVSRDFCRVGGPVGTNWFRSPYRAVSVGQTGRSADDAAEDPVTRLRELANSQQVSGPLSHRRQWVPGVVQVVSPGGVIDLAPGYLDPGLLPVDLLREAYADALAEYGSAALTYGENQGVLPLREQLARRAATDAHPCGPEHVLITSGTSVGLHLLAGTLGSPGDVVLTESASYDFGRRILTDRGLLPRPVPMDRHGVDPQALEEALLAERAAGRRVAFAYLIPTFQNPTGTLMPLDRRREVLAVAARHGLPIVEDDAYGELPLTDGVEAPPSLAALADYRDVVRLCSFSKTLAPGLRLGWLLGDPALVGGIAHNGLLTSGGGLNHVSSLMVSVLLADGRFDRHVSWLRGQLRDRRDALADALAAGPDGGFEFHRPDGGFFLWLRATGGTAEAAVVEAATLAGVQVAGGSRFGVSETAAIRLSYSFNSPDRLAGAGYRLAHALTG</sequence>
<dbReference type="InterPro" id="IPR050859">
    <property type="entry name" value="Class-I_PLP-dep_aminotransf"/>
</dbReference>
<dbReference type="Gene3D" id="3.90.1150.10">
    <property type="entry name" value="Aspartate Aminotransferase, domain 1"/>
    <property type="match status" value="1"/>
</dbReference>
<dbReference type="GO" id="GO:1901605">
    <property type="term" value="P:alpha-amino acid metabolic process"/>
    <property type="evidence" value="ECO:0007669"/>
    <property type="project" value="TreeGrafter"/>
</dbReference>
<dbReference type="CDD" id="cd00609">
    <property type="entry name" value="AAT_like"/>
    <property type="match status" value="1"/>
</dbReference>
<keyword evidence="7" id="KW-1185">Reference proteome</keyword>
<dbReference type="Proteomes" id="UP000323454">
    <property type="component" value="Unassembled WGS sequence"/>
</dbReference>
<reference evidence="6 7" key="2">
    <citation type="submission" date="2019-09" db="EMBL/GenBank/DDBJ databases">
        <authorList>
            <person name="Jin C."/>
        </authorList>
    </citation>
    <scope>NUCLEOTIDE SEQUENCE [LARGE SCALE GENOMIC DNA]</scope>
    <source>
        <strain evidence="6 7">AN110305</strain>
    </source>
</reference>
<dbReference type="EMBL" id="VUOB01000003">
    <property type="protein sequence ID" value="KAA2266153.1"/>
    <property type="molecule type" value="Genomic_DNA"/>
</dbReference>
<keyword evidence="2 6" id="KW-0032">Aminotransferase</keyword>
<proteinExistence type="predicted"/>
<keyword evidence="4" id="KW-0663">Pyridoxal phosphate</keyword>
<evidence type="ECO:0000259" key="5">
    <source>
        <dbReference type="Pfam" id="PF00155"/>
    </source>
</evidence>
<dbReference type="InterPro" id="IPR004839">
    <property type="entry name" value="Aminotransferase_I/II_large"/>
</dbReference>
<dbReference type="PANTHER" id="PTHR42790:SF19">
    <property type="entry name" value="KYNURENINE_ALPHA-AMINOADIPATE AMINOTRANSFERASE, MITOCHONDRIAL"/>
    <property type="match status" value="1"/>
</dbReference>
<evidence type="ECO:0000256" key="3">
    <source>
        <dbReference type="ARBA" id="ARBA00022679"/>
    </source>
</evidence>
<evidence type="ECO:0000256" key="4">
    <source>
        <dbReference type="ARBA" id="ARBA00022898"/>
    </source>
</evidence>